<keyword evidence="9 12" id="KW-0067">ATP-binding</keyword>
<keyword evidence="13" id="KW-0175">Coiled coil</keyword>
<dbReference type="OrthoDB" id="158357at2759"/>
<dbReference type="FunFam" id="3.30.810.10:FF:000001">
    <property type="entry name" value="1-phosphatidylinositol 3-phosphate 5-kinase FAB1"/>
    <property type="match status" value="1"/>
</dbReference>
<evidence type="ECO:0000256" key="9">
    <source>
        <dbReference type="ARBA" id="ARBA00022840"/>
    </source>
</evidence>
<dbReference type="InterPro" id="IPR017455">
    <property type="entry name" value="Znf_FYVE-rel"/>
</dbReference>
<dbReference type="InterPro" id="IPR027484">
    <property type="entry name" value="PInositol-4-P-5-kinase_N"/>
</dbReference>
<feature type="region of interest" description="Disordered" evidence="14">
    <location>
        <begin position="386"/>
        <end position="408"/>
    </location>
</feature>
<dbReference type="Gene3D" id="3.30.40.10">
    <property type="entry name" value="Zinc/RING finger domain, C3HC4 (zinc finger)"/>
    <property type="match status" value="1"/>
</dbReference>
<evidence type="ECO:0000256" key="6">
    <source>
        <dbReference type="ARBA" id="ARBA00022771"/>
    </source>
</evidence>
<feature type="region of interest" description="Disordered" evidence="14">
    <location>
        <begin position="1359"/>
        <end position="1433"/>
    </location>
</feature>
<evidence type="ECO:0000259" key="15">
    <source>
        <dbReference type="PROSITE" id="PS50178"/>
    </source>
</evidence>
<feature type="compositionally biased region" description="Basic and acidic residues" evidence="14">
    <location>
        <begin position="487"/>
        <end position="500"/>
    </location>
</feature>
<feature type="compositionally biased region" description="Polar residues" evidence="14">
    <location>
        <begin position="1669"/>
        <end position="1685"/>
    </location>
</feature>
<keyword evidence="8" id="KW-0862">Zinc</keyword>
<dbReference type="SMART" id="SM00330">
    <property type="entry name" value="PIPKc"/>
    <property type="match status" value="1"/>
</dbReference>
<feature type="coiled-coil region" evidence="13">
    <location>
        <begin position="1265"/>
        <end position="1296"/>
    </location>
</feature>
<dbReference type="InterPro" id="IPR002498">
    <property type="entry name" value="PInositol-4-P-4/5-kinase_core"/>
</dbReference>
<keyword evidence="3 12" id="KW-0808">Transferase</keyword>
<feature type="region of interest" description="Disordered" evidence="14">
    <location>
        <begin position="1"/>
        <end position="83"/>
    </location>
</feature>
<evidence type="ECO:0000256" key="10">
    <source>
        <dbReference type="ARBA" id="ARBA00075294"/>
    </source>
</evidence>
<dbReference type="InterPro" id="IPR011011">
    <property type="entry name" value="Znf_FYVE_PHD"/>
</dbReference>
<dbReference type="Pfam" id="PF01363">
    <property type="entry name" value="FYVE"/>
    <property type="match status" value="1"/>
</dbReference>
<gene>
    <name evidence="17" type="ORF">LAMI_0A06216G</name>
</gene>
<dbReference type="SMART" id="SM00064">
    <property type="entry name" value="FYVE"/>
    <property type="match status" value="1"/>
</dbReference>
<dbReference type="InterPro" id="IPR027409">
    <property type="entry name" value="GroEL-like_apical_dom_sf"/>
</dbReference>
<keyword evidence="6 11" id="KW-0863">Zinc-finger</keyword>
<sequence>MKERLEDASIKSEVSSEKPNGEVFDFLAQKPHLPKTTTKIDMSSVLSGMSLPRPAKKGGGESTSSERMVDPQAQGNASNQMRNDDEVIKQRGSDARQDNQNHQVTAKVGQLNGTNESEMTRPLHYPMLSNARQKRSSIYESKSTVTAIPVRAASSHNKPNYAEFDDAISIGSASSSLTASFSRSFLFGFYGKHRRGEKAAKGILSRQYWMKDESAKECFSCAKAFNTFRRKHHCRICGQIFCGNCTSLVDGARFNHEGKMRVCKNCYEHSDNYNNSSEESSIEDTDIPLEARRRENSTTSTGMAGDVFLLNDDEVQSILTTDDARRFKSTPTPPPKMAIPATRQGASLEISVPSSFPASSRNTNTGYALRTKDRATLKNIETMSPMNREHSSRVDHHSPKRAPSYSKLAQKISLKKSISGYMGNGSSGEAHHTRHSSNSVIANLSNSDFKFEFNYSANNSNSSQNVNRDSQNQLGDRSESTPMISLSEEKIKDDHRRGSEGEGSEDEGSMSLYATLNDFHHHDQNQIRSLRSSTKSLQRAQASLQRMKSHRRGKSRSNTLTNSVVSEFGLFNRSAPNLLSVVSNENDFPKSNESALVVKHKPRTDGFSSRDIKRAVSSFSAFRSDVPISKSELNEVSALHLEALLRQVLNDQDVEKSDEWMVILRPILKELQFIHLDANKAPTMDFKQNYVKIKRICGASITDSEFVNGVVYSKTIPYKSMPRFLKNPRILLIMFPLEYQKNGTHFMSLEAVMAQEKEFLNKLILRLTSFNPDLVLVGANVSGYALKLLDEAGIVVQFNLKPQVIERISKLTEADIAISIEKLATGIKVGTCEKFEVRTFIYENISKSYTFLEGCKRALGGTIVLRGSTTETMRKIKDVVEFLVYAVFALKLESSFFNDNFLHLSKEYYLEIQKRRLESNAAGYFKEFVDKFNNRILSVSPTVIFPLPFLLERARNLETELLIKEKEGKLTESKSDDDWEQKSSSLQCLNLKSALTQQDLGYLAKFIHERELEDLSDRFKWRKRHWELSYAASHNMLGTGTHQIIHVLYSMISTKTATPCIGPQLVSIDYFWDTDISIGQYIKNIVATASYPCQHGCGSLLIDHYRSYVHGTGKVDVLIEKLQGRHPALRNLLLTWSYCKRCGTSTPILQMSEKTWNFSFGKYLELLFWSSEKCTNGIGNCSHDFAKDHVKYFGYNDLMVRMEYSKIDVHELIPPRMKVTWKPSIDIKLKVELYYSILDKINNFYASVSDRLERVKLDTKPDEIAVSGKERISELKQRAEKEKNRLLNQTEEIYRNLPGDQHLGLNAVIRSLHDDAAGWDTEFIDFEKSFLPTEKDIARITATQLKKLFNDSAKADDFESVKSSLKSQSRADRDLKNGDEVDNEREEHESTSRKKSRSQPGGDSNDATQSLTQSSIRPRMSHHFTTPNLGEQKHLTTTNLSVDDSFVDGRRSDTFRHINSNEVLGKSSTRPASFSKDSLACDYRKRLSGSPSEVDYRRLSDSSGMSVPTAGSRDRNRHTKVGQLATFFDQMHFDALSKEFELQRELERMQLNKDKYKALRVESSRPIVEIYKNAKDAVDEPLHVDTKAKSTKNGGSKFGLGRSLVRDGVNLGSIAYLNSNYELETELENSIHQWGRRILDEATSKENDLTEDAPASGSRKSEQPLPPIITTTTANKDTSGFDTQSEKSSLMKILTNFWADRAATLWKPLHYPTTSTEHIFVDSLVIIREDELSSLIAFCLSSTDYLQKMKKLRSRDTCNAREPDAQGSNPLKFENLEGTGKANSTHRVASTSSVCSSEDMEEKAEETAVDATQSAPDIKESKSEDLETRMTKKTALHLRYQFQDGNTVMSCKIFFAEQFEAFRSVCGCERNFIQSLSRCIKWDSSGGKSGSAFLKTLDDRFVIKELSHTELDSFIKFAPSYFEYMAQAMFHDLPTALAKVFGFYQIQIKNSETTKSFKLDLIIMENLFYEKKMTRIFDLKGSMRNRHVEQTGKENEVLLDENMVEYIFESPIFVREYDKKLLRASLWNDTLFLAKINVMDYSLVVGVDNENLNLIVGIIDFIRTFTWDKKLESWVKERGFVGGGTKEPTVVTPRQYKNRFREAMDRYILMVPDPWYQEAYPN</sequence>
<dbReference type="Gene3D" id="3.30.800.10">
    <property type="entry name" value="Phosphatidylinositol Phosphate Kinase II Beta"/>
    <property type="match status" value="1"/>
</dbReference>
<feature type="region of interest" description="Disordered" evidence="14">
    <location>
        <begin position="457"/>
        <end position="508"/>
    </location>
</feature>
<dbReference type="SUPFAM" id="SSF52029">
    <property type="entry name" value="GroEL apical domain-like"/>
    <property type="match status" value="1"/>
</dbReference>
<keyword evidence="18" id="KW-1185">Reference proteome</keyword>
<dbReference type="EMBL" id="LT598462">
    <property type="protein sequence ID" value="SCU78840.1"/>
    <property type="molecule type" value="Genomic_DNA"/>
</dbReference>
<evidence type="ECO:0000256" key="11">
    <source>
        <dbReference type="PROSITE-ProRule" id="PRU00091"/>
    </source>
</evidence>
<dbReference type="GO" id="GO:0008270">
    <property type="term" value="F:zinc ion binding"/>
    <property type="evidence" value="ECO:0007669"/>
    <property type="project" value="UniProtKB-KW"/>
</dbReference>
<accession>A0A1G4IQ75</accession>
<dbReference type="InterPro" id="IPR013083">
    <property type="entry name" value="Znf_RING/FYVE/PHD"/>
</dbReference>
<dbReference type="PROSITE" id="PS50178">
    <property type="entry name" value="ZF_FYVE"/>
    <property type="match status" value="1"/>
</dbReference>
<dbReference type="GO" id="GO:0000285">
    <property type="term" value="F:1-phosphatidylinositol-3-phosphate 5-kinase activity"/>
    <property type="evidence" value="ECO:0007669"/>
    <property type="project" value="UniProtKB-EC"/>
</dbReference>
<evidence type="ECO:0000256" key="2">
    <source>
        <dbReference type="ARBA" id="ARBA00012009"/>
    </source>
</evidence>
<feature type="compositionally biased region" description="Acidic residues" evidence="14">
    <location>
        <begin position="1798"/>
        <end position="1808"/>
    </location>
</feature>
<dbReference type="PANTHER" id="PTHR45748">
    <property type="entry name" value="1-PHOSPHATIDYLINOSITOL 3-PHOSPHATE 5-KINASE-RELATED"/>
    <property type="match status" value="1"/>
</dbReference>
<dbReference type="SUPFAM" id="SSF57903">
    <property type="entry name" value="FYVE/PHD zinc finger"/>
    <property type="match status" value="1"/>
</dbReference>
<dbReference type="InterPro" id="IPR027483">
    <property type="entry name" value="PInositol-4-P-4/5-kinase_C_sf"/>
</dbReference>
<evidence type="ECO:0000256" key="1">
    <source>
        <dbReference type="ARBA" id="ARBA00000768"/>
    </source>
</evidence>
<dbReference type="PROSITE" id="PS51455">
    <property type="entry name" value="PIPK"/>
    <property type="match status" value="1"/>
</dbReference>
<protein>
    <recommendedName>
        <fullName evidence="2">1-phosphatidylinositol-3-phosphate 5-kinase</fullName>
        <ecNumber evidence="2">2.7.1.150</ecNumber>
    </recommendedName>
    <alternativeName>
        <fullName evidence="10">Type III PIP kinase</fullName>
    </alternativeName>
</protein>
<dbReference type="GO" id="GO:0005524">
    <property type="term" value="F:ATP binding"/>
    <property type="evidence" value="ECO:0007669"/>
    <property type="project" value="UniProtKB-UniRule"/>
</dbReference>
<evidence type="ECO:0000256" key="7">
    <source>
        <dbReference type="ARBA" id="ARBA00022777"/>
    </source>
</evidence>
<feature type="domain" description="FYVE-type" evidence="15">
    <location>
        <begin position="212"/>
        <end position="271"/>
    </location>
</feature>
<evidence type="ECO:0000256" key="5">
    <source>
        <dbReference type="ARBA" id="ARBA00022741"/>
    </source>
</evidence>
<evidence type="ECO:0000256" key="12">
    <source>
        <dbReference type="PROSITE-ProRule" id="PRU00781"/>
    </source>
</evidence>
<dbReference type="FunFam" id="3.50.7.10:FF:000007">
    <property type="entry name" value="1-phosphatidylinositol 3-phosphate 5-kinase isoform X1"/>
    <property type="match status" value="1"/>
</dbReference>
<dbReference type="FunFam" id="3.30.40.10:FF:000283">
    <property type="entry name" value="1-phosphatidylinositol-3-phosphate 5-kinase (Fab1)"/>
    <property type="match status" value="1"/>
</dbReference>
<evidence type="ECO:0000313" key="18">
    <source>
        <dbReference type="Proteomes" id="UP000191024"/>
    </source>
</evidence>
<dbReference type="STRING" id="1230905.A0A1G4IQ75"/>
<feature type="compositionally biased region" description="Basic and acidic residues" evidence="14">
    <location>
        <begin position="1817"/>
        <end position="1826"/>
    </location>
</feature>
<dbReference type="GO" id="GO:0046854">
    <property type="term" value="P:phosphatidylinositol phosphate biosynthetic process"/>
    <property type="evidence" value="ECO:0007669"/>
    <property type="project" value="TreeGrafter"/>
</dbReference>
<feature type="domain" description="PIPK" evidence="16">
    <location>
        <begin position="1783"/>
        <end position="2108"/>
    </location>
</feature>
<dbReference type="Pfam" id="PF00118">
    <property type="entry name" value="Cpn60_TCP1"/>
    <property type="match status" value="1"/>
</dbReference>
<dbReference type="SUPFAM" id="SSF56104">
    <property type="entry name" value="SAICAR synthase-like"/>
    <property type="match status" value="1"/>
</dbReference>
<feature type="region of interest" description="Disordered" evidence="14">
    <location>
        <begin position="1646"/>
        <end position="1685"/>
    </location>
</feature>
<dbReference type="Proteomes" id="UP000191024">
    <property type="component" value="Chromosome A"/>
</dbReference>
<feature type="compositionally biased region" description="Basic and acidic residues" evidence="14">
    <location>
        <begin position="1"/>
        <end position="20"/>
    </location>
</feature>
<feature type="compositionally biased region" description="Polar residues" evidence="14">
    <location>
        <begin position="1398"/>
        <end position="1416"/>
    </location>
</feature>
<evidence type="ECO:0000256" key="4">
    <source>
        <dbReference type="ARBA" id="ARBA00022723"/>
    </source>
</evidence>
<dbReference type="InterPro" id="IPR002423">
    <property type="entry name" value="Cpn60/GroEL/TCP-1"/>
</dbReference>
<feature type="compositionally biased region" description="Basic and acidic residues" evidence="14">
    <location>
        <begin position="387"/>
        <end position="397"/>
    </location>
</feature>
<dbReference type="Gene3D" id="3.30.810.10">
    <property type="entry name" value="2-Layer Sandwich"/>
    <property type="match status" value="1"/>
</dbReference>
<keyword evidence="4" id="KW-0479">Metal-binding</keyword>
<feature type="region of interest" description="Disordered" evidence="14">
    <location>
        <begin position="1493"/>
        <end position="1516"/>
    </location>
</feature>
<evidence type="ECO:0000256" key="13">
    <source>
        <dbReference type="SAM" id="Coils"/>
    </source>
</evidence>
<dbReference type="PANTHER" id="PTHR45748:SF7">
    <property type="entry name" value="1-PHOSPHATIDYLINOSITOL 3-PHOSPHATE 5-KINASE-RELATED"/>
    <property type="match status" value="1"/>
</dbReference>
<feature type="compositionally biased region" description="Low complexity" evidence="14">
    <location>
        <begin position="457"/>
        <end position="473"/>
    </location>
</feature>
<evidence type="ECO:0000256" key="14">
    <source>
        <dbReference type="SAM" id="MobiDB-lite"/>
    </source>
</evidence>
<name>A0A1G4IQ75_9SACH</name>
<evidence type="ECO:0000259" key="16">
    <source>
        <dbReference type="PROSITE" id="PS51455"/>
    </source>
</evidence>
<dbReference type="InterPro" id="IPR000306">
    <property type="entry name" value="Znf_FYVE"/>
</dbReference>
<keyword evidence="5 12" id="KW-0547">Nucleotide-binding</keyword>
<keyword evidence="7 12" id="KW-0418">Kinase</keyword>
<reference evidence="17 18" key="1">
    <citation type="submission" date="2016-03" db="EMBL/GenBank/DDBJ databases">
        <authorList>
            <person name="Devillers H."/>
        </authorList>
    </citation>
    <scope>NUCLEOTIDE SEQUENCE [LARGE SCALE GENOMIC DNA]</scope>
    <source>
        <strain evidence="17">CBS 11717</strain>
    </source>
</reference>
<dbReference type="EC" id="2.7.1.150" evidence="2"/>
<proteinExistence type="predicted"/>
<dbReference type="Pfam" id="PF01504">
    <property type="entry name" value="PIP5K"/>
    <property type="match status" value="1"/>
</dbReference>
<dbReference type="GO" id="GO:0032266">
    <property type="term" value="F:phosphatidylinositol-3-phosphate binding"/>
    <property type="evidence" value="ECO:0007669"/>
    <property type="project" value="UniProtKB-ARBA"/>
</dbReference>
<evidence type="ECO:0000256" key="3">
    <source>
        <dbReference type="ARBA" id="ARBA00022679"/>
    </source>
</evidence>
<dbReference type="CDD" id="cd03334">
    <property type="entry name" value="Fab1_TCP"/>
    <property type="match status" value="1"/>
</dbReference>
<dbReference type="Gene3D" id="3.50.7.10">
    <property type="entry name" value="GroEL"/>
    <property type="match status" value="1"/>
</dbReference>
<organism evidence="17 18">
    <name type="scientific">Lachancea mirantina</name>
    <dbReference type="NCBI Taxonomy" id="1230905"/>
    <lineage>
        <taxon>Eukaryota</taxon>
        <taxon>Fungi</taxon>
        <taxon>Dikarya</taxon>
        <taxon>Ascomycota</taxon>
        <taxon>Saccharomycotina</taxon>
        <taxon>Saccharomycetes</taxon>
        <taxon>Saccharomycetales</taxon>
        <taxon>Saccharomycetaceae</taxon>
        <taxon>Lachancea</taxon>
    </lineage>
</organism>
<dbReference type="GO" id="GO:0000329">
    <property type="term" value="C:fungal-type vacuole membrane"/>
    <property type="evidence" value="ECO:0007669"/>
    <property type="project" value="TreeGrafter"/>
</dbReference>
<dbReference type="FunFam" id="3.30.800.10:FF:000005">
    <property type="entry name" value="1-phosphatidylinositol-3-phosphate 5-kinase (Fab1)"/>
    <property type="match status" value="1"/>
</dbReference>
<feature type="compositionally biased region" description="Polar residues" evidence="14">
    <location>
        <begin position="35"/>
        <end position="47"/>
    </location>
</feature>
<dbReference type="InterPro" id="IPR044769">
    <property type="entry name" value="PIKfyve_PIPKc"/>
</dbReference>
<evidence type="ECO:0000256" key="8">
    <source>
        <dbReference type="ARBA" id="ARBA00022833"/>
    </source>
</evidence>
<dbReference type="GO" id="GO:0010008">
    <property type="term" value="C:endosome membrane"/>
    <property type="evidence" value="ECO:0007669"/>
    <property type="project" value="TreeGrafter"/>
</dbReference>
<feature type="compositionally biased region" description="Polar residues" evidence="14">
    <location>
        <begin position="1423"/>
        <end position="1433"/>
    </location>
</feature>
<evidence type="ECO:0000313" key="17">
    <source>
        <dbReference type="EMBL" id="SCU78840.1"/>
    </source>
</evidence>
<comment type="catalytic activity">
    <reaction evidence="1">
        <text>a 1,2-diacyl-sn-glycero-3-phospho-(1D-myo-inositol-3-phosphate) + ATP = a 1,2-diacyl-sn-glycero-3-phospho-(1D-myo-inositol-3,5-bisphosphate) + ADP + H(+)</text>
        <dbReference type="Rhea" id="RHEA:13609"/>
        <dbReference type="ChEBI" id="CHEBI:15378"/>
        <dbReference type="ChEBI" id="CHEBI:30616"/>
        <dbReference type="ChEBI" id="CHEBI:57923"/>
        <dbReference type="ChEBI" id="CHEBI:58088"/>
        <dbReference type="ChEBI" id="CHEBI:456216"/>
        <dbReference type="EC" id="2.7.1.150"/>
    </reaction>
</comment>
<feature type="compositionally biased region" description="Basic and acidic residues" evidence="14">
    <location>
        <begin position="1369"/>
        <end position="1392"/>
    </location>
</feature>
<dbReference type="CDD" id="cd17300">
    <property type="entry name" value="PIPKc_PIKfyve"/>
    <property type="match status" value="1"/>
</dbReference>
<feature type="compositionally biased region" description="Polar residues" evidence="14">
    <location>
        <begin position="1781"/>
        <end position="1796"/>
    </location>
</feature>
<feature type="region of interest" description="Disordered" evidence="14">
    <location>
        <begin position="1758"/>
        <end position="1826"/>
    </location>
</feature>